<dbReference type="SUPFAM" id="SSF52540">
    <property type="entry name" value="P-loop containing nucleoside triphosphate hydrolases"/>
    <property type="match status" value="1"/>
</dbReference>
<evidence type="ECO:0000313" key="4">
    <source>
        <dbReference type="EMBL" id="KAF7782953.1"/>
    </source>
</evidence>
<dbReference type="InterPro" id="IPR027417">
    <property type="entry name" value="P-loop_NTPase"/>
</dbReference>
<dbReference type="PANTHER" id="PTHR10039">
    <property type="entry name" value="AMELOGENIN"/>
    <property type="match status" value="1"/>
</dbReference>
<feature type="region of interest" description="Disordered" evidence="2">
    <location>
        <begin position="1"/>
        <end position="33"/>
    </location>
</feature>
<gene>
    <name evidence="4" type="ORF">Agabi119p4_2329</name>
</gene>
<comment type="caution">
    <text evidence="4">The sequence shown here is derived from an EMBL/GenBank/DDBJ whole genome shotgun (WGS) entry which is preliminary data.</text>
</comment>
<protein>
    <recommendedName>
        <fullName evidence="3">Nephrocystin 3-like N-terminal domain-containing protein</fullName>
    </recommendedName>
</protein>
<dbReference type="AlphaFoldDB" id="A0A8H7F8Y8"/>
<reference evidence="4 5" key="1">
    <citation type="journal article" name="Sci. Rep.">
        <title>Telomere-to-telomere assembled and centromere annotated genomes of the two main subspecies of the button mushroom Agaricus bisporus reveal especially polymorphic chromosome ends.</title>
        <authorList>
            <person name="Sonnenberg A.S.M."/>
            <person name="Sedaghat-Telgerd N."/>
            <person name="Lavrijssen B."/>
            <person name="Ohm R.A."/>
            <person name="Hendrickx P.M."/>
            <person name="Scholtmeijer K."/>
            <person name="Baars J.J.P."/>
            <person name="van Peer A."/>
        </authorList>
    </citation>
    <scope>NUCLEOTIDE SEQUENCE [LARGE SCALE GENOMIC DNA]</scope>
    <source>
        <strain evidence="4 5">H119_p4</strain>
    </source>
</reference>
<proteinExistence type="predicted"/>
<name>A0A8H7F8Y8_AGABI</name>
<dbReference type="Proteomes" id="UP000629468">
    <property type="component" value="Unassembled WGS sequence"/>
</dbReference>
<dbReference type="Gene3D" id="3.40.50.300">
    <property type="entry name" value="P-loop containing nucleotide triphosphate hydrolases"/>
    <property type="match status" value="1"/>
</dbReference>
<dbReference type="EMBL" id="JABXXO010000003">
    <property type="protein sequence ID" value="KAF7782953.1"/>
    <property type="molecule type" value="Genomic_DNA"/>
</dbReference>
<feature type="domain" description="Nephrocystin 3-like N-terminal" evidence="3">
    <location>
        <begin position="176"/>
        <end position="337"/>
    </location>
</feature>
<evidence type="ECO:0000313" key="5">
    <source>
        <dbReference type="Proteomes" id="UP000629468"/>
    </source>
</evidence>
<feature type="compositionally biased region" description="Basic residues" evidence="2">
    <location>
        <begin position="1"/>
        <end position="19"/>
    </location>
</feature>
<evidence type="ECO:0000256" key="1">
    <source>
        <dbReference type="ARBA" id="ARBA00022737"/>
    </source>
</evidence>
<evidence type="ECO:0000256" key="2">
    <source>
        <dbReference type="SAM" id="MobiDB-lite"/>
    </source>
</evidence>
<evidence type="ECO:0000259" key="3">
    <source>
        <dbReference type="Pfam" id="PF24883"/>
    </source>
</evidence>
<dbReference type="PANTHER" id="PTHR10039:SF17">
    <property type="entry name" value="FUNGAL STAND N-TERMINAL GOODBYE DOMAIN-CONTAINING PROTEIN-RELATED"/>
    <property type="match status" value="1"/>
</dbReference>
<accession>A0A8H7F8Y8</accession>
<organism evidence="4 5">
    <name type="scientific">Agaricus bisporus var. burnettii</name>
    <dbReference type="NCBI Taxonomy" id="192524"/>
    <lineage>
        <taxon>Eukaryota</taxon>
        <taxon>Fungi</taxon>
        <taxon>Dikarya</taxon>
        <taxon>Basidiomycota</taxon>
        <taxon>Agaricomycotina</taxon>
        <taxon>Agaricomycetes</taxon>
        <taxon>Agaricomycetidae</taxon>
        <taxon>Agaricales</taxon>
        <taxon>Agaricineae</taxon>
        <taxon>Agaricaceae</taxon>
        <taxon>Agaricus</taxon>
    </lineage>
</organism>
<dbReference type="InterPro" id="IPR056884">
    <property type="entry name" value="NPHP3-like_N"/>
</dbReference>
<dbReference type="Pfam" id="PF24883">
    <property type="entry name" value="NPHP3_N"/>
    <property type="match status" value="1"/>
</dbReference>
<sequence length="801" mass="90863">MRSWLKHKFSKARTKRKAPKPQPSPINDHCGSNMIATDSAPPSIVIMSESSEAAEADRGTTEVGNTRNDALNYAARSPTTSSVHNETHSIGGSEYEACQVNTIARGGCLNNTHDFVVKDSTFVDRSTNITNHGVGNRAEKTKKLLLKHIIPDAAHDSSARDPPPRCHPGTRLKINERIVAWFYDETKRELILWIYGPAGVGKSAIVQTFAEKLASAESLGASVFFSRPNGRNKSNSVFITIAYELALRIDKYSAYIGEKLAFDPRLMNASMKEQFRAFIIEPFVEKKVGAGGKTWGIILDGLDELDKRDRQREIIQLITTFVRDHPNVPLVWVISSRPEPHITNTFKQQRLSYKFKEEYVPIDSPEACQDVERFLRSSFKDIQQVDFPHIVAEGWPEETKIVKLANAASGLFAFADVAIRFIRDPDFADPTSRLDEVISMVNGCRAVSTDHQPFAHLDALYTLILTCIPSKMWPTTQRVLGTVAASTSHNKLDCVKGLSVILGLPLSKVYAAINDLYSLLDTPPLVDVYKKQFRFHHASFLDFLQDPARSKKFHTSQENAVIDANESCLRLWFDFKGPGPRYRDRWSEYVSQFHSEGHQPADVLSKFNSDLLKMIFRCVLTSLEDRWNIVQREGLKHHWDKLLDLLCQIDAGTAYRGDWSQDSFVDLWFDIWKAHREELTSRKFARKIQLQDLRLDSLEHEERRTVICILISGECTGLHLGIKTTQYECTLYLKYFQKCYPKLPVLICGLPGSRYGMFKFKVIEDDCKNMPPGDITNRIRKTINKHGPATVYHIFPCSDDA</sequence>
<keyword evidence="1" id="KW-0677">Repeat</keyword>